<dbReference type="GO" id="GO:0003700">
    <property type="term" value="F:DNA-binding transcription factor activity"/>
    <property type="evidence" value="ECO:0007669"/>
    <property type="project" value="InterPro"/>
</dbReference>
<gene>
    <name evidence="3" type="ORF">BKA19_3658</name>
</gene>
<dbReference type="InterPro" id="IPR036388">
    <property type="entry name" value="WH-like_DNA-bd_sf"/>
</dbReference>
<evidence type="ECO:0000259" key="2">
    <source>
        <dbReference type="PROSITE" id="PS50995"/>
    </source>
</evidence>
<dbReference type="PANTHER" id="PTHR33164:SF103">
    <property type="entry name" value="REGULATORY PROTEIN MARR"/>
    <property type="match status" value="1"/>
</dbReference>
<dbReference type="PANTHER" id="PTHR33164">
    <property type="entry name" value="TRANSCRIPTIONAL REGULATOR, MARR FAMILY"/>
    <property type="match status" value="1"/>
</dbReference>
<dbReference type="Pfam" id="PF01047">
    <property type="entry name" value="MarR"/>
    <property type="match status" value="1"/>
</dbReference>
<organism evidence="3 4">
    <name type="scientific">Blastococcus saxobsidens</name>
    <dbReference type="NCBI Taxonomy" id="138336"/>
    <lineage>
        <taxon>Bacteria</taxon>
        <taxon>Bacillati</taxon>
        <taxon>Actinomycetota</taxon>
        <taxon>Actinomycetes</taxon>
        <taxon>Geodermatophilales</taxon>
        <taxon>Geodermatophilaceae</taxon>
        <taxon>Blastococcus</taxon>
    </lineage>
</organism>
<feature type="region of interest" description="Disordered" evidence="1">
    <location>
        <begin position="1"/>
        <end position="21"/>
    </location>
</feature>
<keyword evidence="4" id="KW-1185">Reference proteome</keyword>
<feature type="compositionally biased region" description="Basic residues" evidence="1">
    <location>
        <begin position="1"/>
        <end position="11"/>
    </location>
</feature>
<reference evidence="3 4" key="1">
    <citation type="submission" date="2019-02" db="EMBL/GenBank/DDBJ databases">
        <title>Sequencing the genomes of 1000 actinobacteria strains.</title>
        <authorList>
            <person name="Klenk H.-P."/>
        </authorList>
    </citation>
    <scope>NUCLEOTIDE SEQUENCE [LARGE SCALE GENOMIC DNA]</scope>
    <source>
        <strain evidence="3 4">DSM 44509</strain>
    </source>
</reference>
<dbReference type="InterPro" id="IPR036390">
    <property type="entry name" value="WH_DNA-bd_sf"/>
</dbReference>
<dbReference type="AlphaFoldDB" id="A0A4Q7Y9U3"/>
<dbReference type="GO" id="GO:0006950">
    <property type="term" value="P:response to stress"/>
    <property type="evidence" value="ECO:0007669"/>
    <property type="project" value="TreeGrafter"/>
</dbReference>
<sequence>MMRNTRGRRYHSPVADDGSGELGDLLMRAARTQRRRWRDALAPWDLSPHQARALRVVCERDGVRLSDLADSLHIAPRSATEVADGLQERGLVERTPDPGDRRAVLLRPTEEGRRIRGEVGRARAADSAELFARLGEEDRTTLARILRTLAG</sequence>
<dbReference type="InterPro" id="IPR039422">
    <property type="entry name" value="MarR/SlyA-like"/>
</dbReference>
<name>A0A4Q7Y9U3_9ACTN</name>
<protein>
    <submittedName>
        <fullName evidence="3">DNA-binding MarR family transcriptional regulator</fullName>
    </submittedName>
</protein>
<comment type="caution">
    <text evidence="3">The sequence shown here is derived from an EMBL/GenBank/DDBJ whole genome shotgun (WGS) entry which is preliminary data.</text>
</comment>
<dbReference type="GO" id="GO:0003677">
    <property type="term" value="F:DNA binding"/>
    <property type="evidence" value="ECO:0007669"/>
    <property type="project" value="UniProtKB-KW"/>
</dbReference>
<evidence type="ECO:0000256" key="1">
    <source>
        <dbReference type="SAM" id="MobiDB-lite"/>
    </source>
</evidence>
<feature type="domain" description="HTH marR-type" evidence="2">
    <location>
        <begin position="19"/>
        <end position="151"/>
    </location>
</feature>
<dbReference type="PROSITE" id="PS50995">
    <property type="entry name" value="HTH_MARR_2"/>
    <property type="match status" value="1"/>
</dbReference>
<dbReference type="SUPFAM" id="SSF46785">
    <property type="entry name" value="Winged helix' DNA-binding domain"/>
    <property type="match status" value="1"/>
</dbReference>
<accession>A0A4Q7Y9U3</accession>
<evidence type="ECO:0000313" key="4">
    <source>
        <dbReference type="Proteomes" id="UP000292507"/>
    </source>
</evidence>
<dbReference type="EMBL" id="SHKV01000001">
    <property type="protein sequence ID" value="RZU33917.1"/>
    <property type="molecule type" value="Genomic_DNA"/>
</dbReference>
<evidence type="ECO:0000313" key="3">
    <source>
        <dbReference type="EMBL" id="RZU33917.1"/>
    </source>
</evidence>
<dbReference type="Proteomes" id="UP000292507">
    <property type="component" value="Unassembled WGS sequence"/>
</dbReference>
<keyword evidence="3" id="KW-0238">DNA-binding</keyword>
<dbReference type="InterPro" id="IPR000835">
    <property type="entry name" value="HTH_MarR-typ"/>
</dbReference>
<proteinExistence type="predicted"/>
<dbReference type="SMART" id="SM00347">
    <property type="entry name" value="HTH_MARR"/>
    <property type="match status" value="1"/>
</dbReference>
<dbReference type="Gene3D" id="1.10.10.10">
    <property type="entry name" value="Winged helix-like DNA-binding domain superfamily/Winged helix DNA-binding domain"/>
    <property type="match status" value="1"/>
</dbReference>
<dbReference type="PRINTS" id="PR00598">
    <property type="entry name" value="HTHMARR"/>
</dbReference>